<dbReference type="InterPro" id="IPR011249">
    <property type="entry name" value="Metalloenz_LuxS/M16"/>
</dbReference>
<dbReference type="PANTHER" id="PTHR11851:SF225">
    <property type="entry name" value="NON-PEPTIDASE HOMOLOG YMXG"/>
    <property type="match status" value="1"/>
</dbReference>
<sequence length="555" mass="59486">MAPAVASLPSSQSLTRPLKRPRQSATTSRHYARLQCSCQWPDWRQKAAAAGAALLAVHGIVSPLEAVAGISPSLNPAPLQQQQQYQQVQQLPTAPSLAEVVARLPPLPTDFPPLPPLALPKYQQLTLKNGLRVFLLEDHELPVVRGSLLMRGGQRASPADKVGLASLSAAVQRSGGSVQHPGQALDDALEDRAASIEGGAGGEAIGMGWQCLAEDAPEVLSLFAEVVTQPALPQDKLDLAKSQVLNALEHRFDNPSNIPARELAKLIYGRDSVFARDPTPQQIAGITRQDLQGFLTTWERPDAAVLGICGDFDSLQMKVLVEAAFEGWQRPADQPTPPPLPSSPLPDQSGVAGRLFLVDLPGSTQTTIAVGEPGIQMLDPDEYPLDVLDDMFNGFAGRLFNRVRSREGLAYSISGGWSSTPIDHPGLFMATAETAKPAALLAALRGVLEEAASTAPPEEEVQRAKQAALNQFVFSFASRSAQLSRIISFDLVGIPQDYVFKYRGGIEQVQPGDVLAAAQRRLHPAQQTVVVAGDAVSLRPQLRTLGLPIQSLELR</sequence>
<dbReference type="Gene3D" id="3.30.830.10">
    <property type="entry name" value="Metalloenzyme, LuxS/M16 peptidase-like"/>
    <property type="match status" value="2"/>
</dbReference>
<accession>A0A9D4TIG0</accession>
<gene>
    <name evidence="3" type="ORF">D9Q98_008627</name>
</gene>
<dbReference type="PANTHER" id="PTHR11851">
    <property type="entry name" value="METALLOPROTEASE"/>
    <property type="match status" value="1"/>
</dbReference>
<reference evidence="3" key="2">
    <citation type="submission" date="2020-11" db="EMBL/GenBank/DDBJ databases">
        <authorList>
            <person name="Cecchin M."/>
            <person name="Marcolungo L."/>
            <person name="Rossato M."/>
            <person name="Girolomoni L."/>
            <person name="Cosentino E."/>
            <person name="Cuine S."/>
            <person name="Li-Beisson Y."/>
            <person name="Delledonne M."/>
            <person name="Ballottari M."/>
        </authorList>
    </citation>
    <scope>NUCLEOTIDE SEQUENCE</scope>
    <source>
        <strain evidence="3">211/11P</strain>
        <tissue evidence="3">Whole cell</tissue>
    </source>
</reference>
<proteinExistence type="predicted"/>
<evidence type="ECO:0000259" key="2">
    <source>
        <dbReference type="Pfam" id="PF05193"/>
    </source>
</evidence>
<dbReference type="EMBL" id="SIDB01000011">
    <property type="protein sequence ID" value="KAI3426252.1"/>
    <property type="molecule type" value="Genomic_DNA"/>
</dbReference>
<dbReference type="GO" id="GO:0046872">
    <property type="term" value="F:metal ion binding"/>
    <property type="evidence" value="ECO:0007669"/>
    <property type="project" value="InterPro"/>
</dbReference>
<dbReference type="OrthoDB" id="4365at2759"/>
<keyword evidence="4" id="KW-1185">Reference proteome</keyword>
<reference evidence="3" key="1">
    <citation type="journal article" date="2019" name="Plant J.">
        <title>Chlorella vulgaris genome assembly and annotation reveals the molecular basis for metabolic acclimation to high light conditions.</title>
        <authorList>
            <person name="Cecchin M."/>
            <person name="Marcolungo L."/>
            <person name="Rossato M."/>
            <person name="Girolomoni L."/>
            <person name="Cosentino E."/>
            <person name="Cuine S."/>
            <person name="Li-Beisson Y."/>
            <person name="Delledonne M."/>
            <person name="Ballottari M."/>
        </authorList>
    </citation>
    <scope>NUCLEOTIDE SEQUENCE</scope>
    <source>
        <strain evidence="3">211/11P</strain>
    </source>
</reference>
<evidence type="ECO:0000256" key="1">
    <source>
        <dbReference type="SAM" id="MobiDB-lite"/>
    </source>
</evidence>
<dbReference type="InterPro" id="IPR007863">
    <property type="entry name" value="Peptidase_M16_C"/>
</dbReference>
<protein>
    <recommendedName>
        <fullName evidence="2">Peptidase M16 C-terminal domain-containing protein</fullName>
    </recommendedName>
</protein>
<dbReference type="Pfam" id="PF05193">
    <property type="entry name" value="Peptidase_M16_C"/>
    <property type="match status" value="1"/>
</dbReference>
<organism evidence="3 4">
    <name type="scientific">Chlorella vulgaris</name>
    <name type="common">Green alga</name>
    <dbReference type="NCBI Taxonomy" id="3077"/>
    <lineage>
        <taxon>Eukaryota</taxon>
        <taxon>Viridiplantae</taxon>
        <taxon>Chlorophyta</taxon>
        <taxon>core chlorophytes</taxon>
        <taxon>Trebouxiophyceae</taxon>
        <taxon>Chlorellales</taxon>
        <taxon>Chlorellaceae</taxon>
        <taxon>Chlorella clade</taxon>
        <taxon>Chlorella</taxon>
    </lineage>
</organism>
<evidence type="ECO:0000313" key="4">
    <source>
        <dbReference type="Proteomes" id="UP001055712"/>
    </source>
</evidence>
<dbReference type="Proteomes" id="UP001055712">
    <property type="component" value="Unassembled WGS sequence"/>
</dbReference>
<dbReference type="InterPro" id="IPR050361">
    <property type="entry name" value="MPP/UQCRC_Complex"/>
</dbReference>
<dbReference type="SUPFAM" id="SSF63411">
    <property type="entry name" value="LuxS/MPP-like metallohydrolase"/>
    <property type="match status" value="2"/>
</dbReference>
<comment type="caution">
    <text evidence="3">The sequence shown here is derived from an EMBL/GenBank/DDBJ whole genome shotgun (WGS) entry which is preliminary data.</text>
</comment>
<feature type="domain" description="Peptidase M16 C-terminal" evidence="2">
    <location>
        <begin position="286"/>
        <end position="467"/>
    </location>
</feature>
<dbReference type="AlphaFoldDB" id="A0A9D4TIG0"/>
<evidence type="ECO:0000313" key="3">
    <source>
        <dbReference type="EMBL" id="KAI3426252.1"/>
    </source>
</evidence>
<name>A0A9D4TIG0_CHLVU</name>
<feature type="region of interest" description="Disordered" evidence="1">
    <location>
        <begin position="1"/>
        <end position="26"/>
    </location>
</feature>